<dbReference type="InterPro" id="IPR051083">
    <property type="entry name" value="GrpII_Intron_Splice-Mob/Def"/>
</dbReference>
<evidence type="ECO:0000259" key="11">
    <source>
        <dbReference type="PROSITE" id="PS50878"/>
    </source>
</evidence>
<dbReference type="GO" id="GO:0003964">
    <property type="term" value="F:RNA-directed DNA polymerase activity"/>
    <property type="evidence" value="ECO:0007669"/>
    <property type="project" value="UniProtKB-KW"/>
</dbReference>
<comment type="similarity">
    <text evidence="8">Belongs to the bacterial reverse transcriptase family.</text>
</comment>
<dbReference type="CDD" id="cd03487">
    <property type="entry name" value="RT_Bac_retron_II"/>
    <property type="match status" value="1"/>
</dbReference>
<dbReference type="EMBL" id="NDXW01000001">
    <property type="protein sequence ID" value="RDH46282.1"/>
    <property type="molecule type" value="Genomic_DNA"/>
</dbReference>
<evidence type="ECO:0000256" key="8">
    <source>
        <dbReference type="ARBA" id="ARBA00034120"/>
    </source>
</evidence>
<evidence type="ECO:0000256" key="1">
    <source>
        <dbReference type="ARBA" id="ARBA00012493"/>
    </source>
</evidence>
<evidence type="ECO:0000313" key="13">
    <source>
        <dbReference type="Proteomes" id="UP000257039"/>
    </source>
</evidence>
<organism evidence="12 13">
    <name type="scientific">Zooshikella ganghwensis</name>
    <dbReference type="NCBI Taxonomy" id="202772"/>
    <lineage>
        <taxon>Bacteria</taxon>
        <taxon>Pseudomonadati</taxon>
        <taxon>Pseudomonadota</taxon>
        <taxon>Gammaproteobacteria</taxon>
        <taxon>Oceanospirillales</taxon>
        <taxon>Zooshikellaceae</taxon>
        <taxon>Zooshikella</taxon>
    </lineage>
</organism>
<dbReference type="InterPro" id="IPR043502">
    <property type="entry name" value="DNA/RNA_pol_sf"/>
</dbReference>
<dbReference type="InterPro" id="IPR000123">
    <property type="entry name" value="Reverse_transcriptase_msDNA"/>
</dbReference>
<dbReference type="NCBIfam" id="NF038233">
    <property type="entry name" value="retron_St85_RT"/>
    <property type="match status" value="1"/>
</dbReference>
<dbReference type="GO" id="GO:0003723">
    <property type="term" value="F:RNA binding"/>
    <property type="evidence" value="ECO:0007669"/>
    <property type="project" value="InterPro"/>
</dbReference>
<dbReference type="SUPFAM" id="SSF56672">
    <property type="entry name" value="DNA/RNA polymerases"/>
    <property type="match status" value="1"/>
</dbReference>
<dbReference type="GO" id="GO:0046872">
    <property type="term" value="F:metal ion binding"/>
    <property type="evidence" value="ECO:0007669"/>
    <property type="project" value="UniProtKB-KW"/>
</dbReference>
<keyword evidence="3" id="KW-0548">Nucleotidyltransferase</keyword>
<name>A0A4P9VV99_9GAMM</name>
<sequence>MTDFQQLWQDIQHAGSIDAYVNKQLQKKGYLVKRLDAKQLSAKELARYKQQLKQEAEAKQKLNQEAWQVYKQNNIVYLGDQVYWHDNDDWDKYDRENADKALVGYQLPVIHTPAELAEQLQLTIKELRWFTYHRNAAEYSHYQQFSIPKRSGGERSIWAPKPKLKAAQRWILLNIVERMLIHGAAHGFVGGRSILTNAQQHTQSELVVKFDLADFFPSISWRRVKGIFRKAGYKEQVATLLALLCTEAPRERIEHEHKTYFIALADRCLPQGAPTSPSLTNILCKSMDRRLTAFAEKNGWRYSRYADDLTFSWSGSQSKSNIKQLIGIVHQVVKDEGLNINSKKTRILRPGSCQQITGLVVNEHAQPRVPRATKREVRAMLHNLSKGKSLHEDETLSQLQGKINFIRMVEPELGASFLTQFQQIVQSA</sequence>
<accession>A0A4P9VV99</accession>
<dbReference type="Pfam" id="PF00078">
    <property type="entry name" value="RVT_1"/>
    <property type="match status" value="1"/>
</dbReference>
<evidence type="ECO:0000256" key="10">
    <source>
        <dbReference type="SAM" id="Coils"/>
    </source>
</evidence>
<keyword evidence="7" id="KW-0051">Antiviral defense</keyword>
<evidence type="ECO:0000256" key="5">
    <source>
        <dbReference type="ARBA" id="ARBA00022842"/>
    </source>
</evidence>
<evidence type="ECO:0000256" key="6">
    <source>
        <dbReference type="ARBA" id="ARBA00022918"/>
    </source>
</evidence>
<feature type="domain" description="Reverse transcriptase" evidence="11">
    <location>
        <begin position="128"/>
        <end position="361"/>
    </location>
</feature>
<evidence type="ECO:0000313" key="12">
    <source>
        <dbReference type="EMBL" id="RDH46282.1"/>
    </source>
</evidence>
<evidence type="ECO:0000256" key="7">
    <source>
        <dbReference type="ARBA" id="ARBA00023118"/>
    </source>
</evidence>
<evidence type="ECO:0000256" key="3">
    <source>
        <dbReference type="ARBA" id="ARBA00022695"/>
    </source>
</evidence>
<dbReference type="AlphaFoldDB" id="A0A4P9VV99"/>
<keyword evidence="13" id="KW-1185">Reference proteome</keyword>
<dbReference type="EC" id="2.7.7.49" evidence="1"/>
<keyword evidence="10" id="KW-0175">Coiled coil</keyword>
<keyword evidence="5" id="KW-0460">Magnesium</keyword>
<dbReference type="InterPro" id="IPR000477">
    <property type="entry name" value="RT_dom"/>
</dbReference>
<dbReference type="PROSITE" id="PS50878">
    <property type="entry name" value="RT_POL"/>
    <property type="match status" value="1"/>
</dbReference>
<comment type="caution">
    <text evidence="12">The sequence shown here is derived from an EMBL/GenBank/DDBJ whole genome shotgun (WGS) entry which is preliminary data.</text>
</comment>
<keyword evidence="6 12" id="KW-0695">RNA-directed DNA polymerase</keyword>
<comment type="catalytic activity">
    <reaction evidence="9">
        <text>DNA(n) + a 2'-deoxyribonucleoside 5'-triphosphate = DNA(n+1) + diphosphate</text>
        <dbReference type="Rhea" id="RHEA:22508"/>
        <dbReference type="Rhea" id="RHEA-COMP:17339"/>
        <dbReference type="Rhea" id="RHEA-COMP:17340"/>
        <dbReference type="ChEBI" id="CHEBI:33019"/>
        <dbReference type="ChEBI" id="CHEBI:61560"/>
        <dbReference type="ChEBI" id="CHEBI:173112"/>
        <dbReference type="EC" id="2.7.7.49"/>
    </reaction>
</comment>
<dbReference type="GO" id="GO:0051607">
    <property type="term" value="P:defense response to virus"/>
    <property type="evidence" value="ECO:0007669"/>
    <property type="project" value="UniProtKB-KW"/>
</dbReference>
<keyword evidence="4" id="KW-0479">Metal-binding</keyword>
<dbReference type="PANTHER" id="PTHR34047:SF7">
    <property type="entry name" value="RNA-DIRECTED DNA POLYMERASE"/>
    <property type="match status" value="1"/>
</dbReference>
<dbReference type="PRINTS" id="PR00866">
    <property type="entry name" value="RNADNAPOLMS"/>
</dbReference>
<evidence type="ECO:0000256" key="2">
    <source>
        <dbReference type="ARBA" id="ARBA00022679"/>
    </source>
</evidence>
<proteinExistence type="inferred from homology"/>
<dbReference type="RefSeq" id="WP_094789065.1">
    <property type="nucleotide sequence ID" value="NZ_NDXW01000001.1"/>
</dbReference>
<keyword evidence="2" id="KW-0808">Transferase</keyword>
<dbReference type="Proteomes" id="UP000257039">
    <property type="component" value="Unassembled WGS sequence"/>
</dbReference>
<evidence type="ECO:0000256" key="9">
    <source>
        <dbReference type="ARBA" id="ARBA00048173"/>
    </source>
</evidence>
<gene>
    <name evidence="12" type="ORF">B9G39_24100</name>
</gene>
<feature type="coiled-coil region" evidence="10">
    <location>
        <begin position="35"/>
        <end position="65"/>
    </location>
</feature>
<protein>
    <recommendedName>
        <fullName evidence="1">RNA-directed DNA polymerase</fullName>
        <ecNumber evidence="1">2.7.7.49</ecNumber>
    </recommendedName>
</protein>
<reference evidence="12 13" key="1">
    <citation type="submission" date="2017-04" db="EMBL/GenBank/DDBJ databases">
        <title>Draft genome sequence of Zooshikella ganghwensis VG4 isolated from Red Sea sediments.</title>
        <authorList>
            <person name="Rehman Z."/>
            <person name="Alam I."/>
            <person name="Kamau A."/>
            <person name="Bajic V."/>
            <person name="Leiknes T."/>
        </authorList>
    </citation>
    <scope>NUCLEOTIDE SEQUENCE [LARGE SCALE GENOMIC DNA]</scope>
    <source>
        <strain evidence="12 13">VG4</strain>
    </source>
</reference>
<evidence type="ECO:0000256" key="4">
    <source>
        <dbReference type="ARBA" id="ARBA00022723"/>
    </source>
</evidence>
<dbReference type="PANTHER" id="PTHR34047">
    <property type="entry name" value="NUCLEAR INTRON MATURASE 1, MITOCHONDRIAL-RELATED"/>
    <property type="match status" value="1"/>
</dbReference>